<evidence type="ECO:0000256" key="10">
    <source>
        <dbReference type="RuleBase" id="RU004181"/>
    </source>
</evidence>
<dbReference type="GO" id="GO:0006508">
    <property type="term" value="P:proteolysis"/>
    <property type="evidence" value="ECO:0007669"/>
    <property type="project" value="UniProtKB-KW"/>
</dbReference>
<comment type="catalytic activity">
    <reaction evidence="9">
        <text>Release of signal peptides from bacterial membrane prolipoproteins. Hydrolyzes -Xaa-Yaa-Zaa-|-(S,diacylglyceryl)Cys-, in which Xaa is hydrophobic (preferably Leu), and Yaa (Ala or Ser) and Zaa (Gly or Ala) have small, neutral side chains.</text>
        <dbReference type="EC" id="3.4.23.36"/>
    </reaction>
</comment>
<keyword evidence="8 9" id="KW-0472">Membrane</keyword>
<accession>A0A366KBL5</accession>
<dbReference type="PRINTS" id="PR00781">
    <property type="entry name" value="LIPOSIGPTASE"/>
</dbReference>
<evidence type="ECO:0000256" key="2">
    <source>
        <dbReference type="ARBA" id="ARBA00022475"/>
    </source>
</evidence>
<keyword evidence="5 9" id="KW-0064">Aspartyl protease</keyword>
<comment type="function">
    <text evidence="9">This protein specifically catalyzes the removal of signal peptides from prolipoproteins.</text>
</comment>
<comment type="similarity">
    <text evidence="1 9 10">Belongs to the peptidase A8 family.</text>
</comment>
<feature type="transmembrane region" description="Helical" evidence="9">
    <location>
        <begin position="71"/>
        <end position="89"/>
    </location>
</feature>
<proteinExistence type="inferred from homology"/>
<keyword evidence="2 9" id="KW-1003">Cell membrane</keyword>
<evidence type="ECO:0000256" key="1">
    <source>
        <dbReference type="ARBA" id="ARBA00006139"/>
    </source>
</evidence>
<evidence type="ECO:0000256" key="5">
    <source>
        <dbReference type="ARBA" id="ARBA00022750"/>
    </source>
</evidence>
<protein>
    <recommendedName>
        <fullName evidence="9">Lipoprotein signal peptidase</fullName>
        <ecNumber evidence="9">3.4.23.36</ecNumber>
    </recommendedName>
    <alternativeName>
        <fullName evidence="9">Prolipoprotein signal peptidase</fullName>
    </alternativeName>
    <alternativeName>
        <fullName evidence="9">Signal peptidase II</fullName>
        <shortName evidence="9">SPase II</shortName>
    </alternativeName>
</protein>
<keyword evidence="13" id="KW-1185">Reference proteome</keyword>
<keyword evidence="7 9" id="KW-1133">Transmembrane helix</keyword>
<feature type="region of interest" description="Disordered" evidence="11">
    <location>
        <begin position="167"/>
        <end position="195"/>
    </location>
</feature>
<dbReference type="AlphaFoldDB" id="A0A366KBL5"/>
<feature type="active site" evidence="9">
    <location>
        <position position="141"/>
    </location>
</feature>
<evidence type="ECO:0000256" key="4">
    <source>
        <dbReference type="ARBA" id="ARBA00022692"/>
    </source>
</evidence>
<dbReference type="Pfam" id="PF01252">
    <property type="entry name" value="Peptidase_A8"/>
    <property type="match status" value="1"/>
</dbReference>
<dbReference type="OrthoDB" id="4308908at2"/>
<comment type="subcellular location">
    <subcellularLocation>
        <location evidence="9">Cell membrane</location>
        <topology evidence="9">Multi-pass membrane protein</topology>
    </subcellularLocation>
</comment>
<dbReference type="GO" id="GO:0004190">
    <property type="term" value="F:aspartic-type endopeptidase activity"/>
    <property type="evidence" value="ECO:0007669"/>
    <property type="project" value="UniProtKB-UniRule"/>
</dbReference>
<feature type="compositionally biased region" description="Polar residues" evidence="11">
    <location>
        <begin position="184"/>
        <end position="195"/>
    </location>
</feature>
<comment type="pathway">
    <text evidence="9">Protein modification; lipoprotein biosynthesis (signal peptide cleavage).</text>
</comment>
<dbReference type="InterPro" id="IPR001872">
    <property type="entry name" value="Peptidase_A8"/>
</dbReference>
<keyword evidence="4 9" id="KW-0812">Transmembrane</keyword>
<feature type="transmembrane region" description="Helical" evidence="9">
    <location>
        <begin position="132"/>
        <end position="157"/>
    </location>
</feature>
<dbReference type="HAMAP" id="MF_00161">
    <property type="entry name" value="LspA"/>
    <property type="match status" value="1"/>
</dbReference>
<dbReference type="Proteomes" id="UP000252530">
    <property type="component" value="Unassembled WGS sequence"/>
</dbReference>
<keyword evidence="12" id="KW-0449">Lipoprotein</keyword>
<organism evidence="12 13">
    <name type="scientific">Bifidobacterium aemilianum</name>
    <dbReference type="NCBI Taxonomy" id="2493120"/>
    <lineage>
        <taxon>Bacteria</taxon>
        <taxon>Bacillati</taxon>
        <taxon>Actinomycetota</taxon>
        <taxon>Actinomycetes</taxon>
        <taxon>Bifidobacteriales</taxon>
        <taxon>Bifidobacteriaceae</taxon>
        <taxon>Bifidobacterium</taxon>
    </lineage>
</organism>
<comment type="caution">
    <text evidence="9">Lacks conserved residue(s) required for the propagation of feature annotation.</text>
</comment>
<reference evidence="12 13" key="1">
    <citation type="submission" date="2017-10" db="EMBL/GenBank/DDBJ databases">
        <title>Bifidobacterium xylocopum sp. nov. and Bifidobacterium aemilianum sp. nov., from the carpenter bee (Xylocopa violacea) digestive tract.</title>
        <authorList>
            <person name="Alberoni D."/>
            <person name="Baffoni L."/>
            <person name="Di Gioia D."/>
            <person name="Gaggia F."/>
            <person name="Biavati B."/>
        </authorList>
    </citation>
    <scope>NUCLEOTIDE SEQUENCE [LARGE SCALE GENOMIC DNA]</scope>
    <source>
        <strain evidence="12 13">XV10</strain>
    </source>
</reference>
<gene>
    <name evidence="9" type="primary">lspA</name>
    <name evidence="12" type="ORF">CRD60_01645</name>
</gene>
<keyword evidence="6 9" id="KW-0378">Hydrolase</keyword>
<evidence type="ECO:0000256" key="8">
    <source>
        <dbReference type="ARBA" id="ARBA00023136"/>
    </source>
</evidence>
<evidence type="ECO:0000256" key="7">
    <source>
        <dbReference type="ARBA" id="ARBA00022989"/>
    </source>
</evidence>
<dbReference type="EC" id="3.4.23.36" evidence="9"/>
<sequence length="195" mass="20456">MMNERPRRLRDRVVVFAVLVALALAVDQVSKACAQIALADGRSLPLIPGLLSLKLLRNPGASLGLGASQTWLISLLALAACIALVGLVIRTDSMVWTLTFSLAFSGAAGNLLDRMAYADGFLNGRVVDFLDYGWSIGNIADIYLMLAGIAIVLLIALGKPLRAPEPTGGSGLDDLTSGRDQAGAVQSTPGRQGRV</sequence>
<feature type="transmembrane region" description="Helical" evidence="9">
    <location>
        <begin position="94"/>
        <end position="112"/>
    </location>
</feature>
<dbReference type="UniPathway" id="UPA00665"/>
<keyword evidence="3 9" id="KW-0645">Protease</keyword>
<dbReference type="PANTHER" id="PTHR33695:SF1">
    <property type="entry name" value="LIPOPROTEIN SIGNAL PEPTIDASE"/>
    <property type="match status" value="1"/>
</dbReference>
<name>A0A366KBL5_9BIFI</name>
<evidence type="ECO:0000256" key="11">
    <source>
        <dbReference type="SAM" id="MobiDB-lite"/>
    </source>
</evidence>
<dbReference type="GO" id="GO:0005886">
    <property type="term" value="C:plasma membrane"/>
    <property type="evidence" value="ECO:0007669"/>
    <property type="project" value="UniProtKB-SubCell"/>
</dbReference>
<dbReference type="EMBL" id="PDCG01000001">
    <property type="protein sequence ID" value="RBP98578.1"/>
    <property type="molecule type" value="Genomic_DNA"/>
</dbReference>
<dbReference type="NCBIfam" id="NF011353">
    <property type="entry name" value="PRK14771.1"/>
    <property type="match status" value="1"/>
</dbReference>
<evidence type="ECO:0000256" key="6">
    <source>
        <dbReference type="ARBA" id="ARBA00022801"/>
    </source>
</evidence>
<evidence type="ECO:0000313" key="12">
    <source>
        <dbReference type="EMBL" id="RBP98578.1"/>
    </source>
</evidence>
<evidence type="ECO:0000313" key="13">
    <source>
        <dbReference type="Proteomes" id="UP000252530"/>
    </source>
</evidence>
<comment type="caution">
    <text evidence="12">The sequence shown here is derived from an EMBL/GenBank/DDBJ whole genome shotgun (WGS) entry which is preliminary data.</text>
</comment>
<dbReference type="PANTHER" id="PTHR33695">
    <property type="entry name" value="LIPOPROTEIN SIGNAL PEPTIDASE"/>
    <property type="match status" value="1"/>
</dbReference>
<feature type="active site" evidence="9">
    <location>
        <position position="128"/>
    </location>
</feature>
<evidence type="ECO:0000256" key="3">
    <source>
        <dbReference type="ARBA" id="ARBA00022670"/>
    </source>
</evidence>
<evidence type="ECO:0000256" key="9">
    <source>
        <dbReference type="HAMAP-Rule" id="MF_00161"/>
    </source>
</evidence>